<evidence type="ECO:0000313" key="2">
    <source>
        <dbReference type="EMBL" id="KIO17693.1"/>
    </source>
</evidence>
<gene>
    <name evidence="2" type="ORF">M407DRAFT_32621</name>
</gene>
<feature type="region of interest" description="Disordered" evidence="1">
    <location>
        <begin position="133"/>
        <end position="180"/>
    </location>
</feature>
<keyword evidence="3" id="KW-1185">Reference proteome</keyword>
<dbReference type="AlphaFoldDB" id="A0A0C3K8E2"/>
<protein>
    <recommendedName>
        <fullName evidence="4">Glycoside hydrolase family 16 protein</fullName>
    </recommendedName>
</protein>
<proteinExistence type="predicted"/>
<evidence type="ECO:0000313" key="3">
    <source>
        <dbReference type="Proteomes" id="UP000054248"/>
    </source>
</evidence>
<reference evidence="2 3" key="1">
    <citation type="submission" date="2014-04" db="EMBL/GenBank/DDBJ databases">
        <authorList>
            <consortium name="DOE Joint Genome Institute"/>
            <person name="Kuo A."/>
            <person name="Girlanda M."/>
            <person name="Perotto S."/>
            <person name="Kohler A."/>
            <person name="Nagy L.G."/>
            <person name="Floudas D."/>
            <person name="Copeland A."/>
            <person name="Barry K.W."/>
            <person name="Cichocki N."/>
            <person name="Veneault-Fourrey C."/>
            <person name="LaButti K."/>
            <person name="Lindquist E.A."/>
            <person name="Lipzen A."/>
            <person name="Lundell T."/>
            <person name="Morin E."/>
            <person name="Murat C."/>
            <person name="Sun H."/>
            <person name="Tunlid A."/>
            <person name="Henrissat B."/>
            <person name="Grigoriev I.V."/>
            <person name="Hibbett D.S."/>
            <person name="Martin F."/>
            <person name="Nordberg H.P."/>
            <person name="Cantor M.N."/>
            <person name="Hua S.X."/>
        </authorList>
    </citation>
    <scope>NUCLEOTIDE SEQUENCE [LARGE SCALE GENOMIC DNA]</scope>
    <source>
        <strain evidence="2 3">MUT 4182</strain>
    </source>
</reference>
<accession>A0A0C3K8E2</accession>
<reference evidence="3" key="2">
    <citation type="submission" date="2015-01" db="EMBL/GenBank/DDBJ databases">
        <title>Evolutionary Origins and Diversification of the Mycorrhizal Mutualists.</title>
        <authorList>
            <consortium name="DOE Joint Genome Institute"/>
            <consortium name="Mycorrhizal Genomics Consortium"/>
            <person name="Kohler A."/>
            <person name="Kuo A."/>
            <person name="Nagy L.G."/>
            <person name="Floudas D."/>
            <person name="Copeland A."/>
            <person name="Barry K.W."/>
            <person name="Cichocki N."/>
            <person name="Veneault-Fourrey C."/>
            <person name="LaButti K."/>
            <person name="Lindquist E.A."/>
            <person name="Lipzen A."/>
            <person name="Lundell T."/>
            <person name="Morin E."/>
            <person name="Murat C."/>
            <person name="Riley R."/>
            <person name="Ohm R."/>
            <person name="Sun H."/>
            <person name="Tunlid A."/>
            <person name="Henrissat B."/>
            <person name="Grigoriev I.V."/>
            <person name="Hibbett D.S."/>
            <person name="Martin F."/>
        </authorList>
    </citation>
    <scope>NUCLEOTIDE SEQUENCE [LARGE SCALE GENOMIC DNA]</scope>
    <source>
        <strain evidence="3">MUT 4182</strain>
    </source>
</reference>
<evidence type="ECO:0008006" key="4">
    <source>
        <dbReference type="Google" id="ProtNLM"/>
    </source>
</evidence>
<dbReference type="OrthoDB" id="192832at2759"/>
<dbReference type="EMBL" id="KN823352">
    <property type="protein sequence ID" value="KIO17693.1"/>
    <property type="molecule type" value="Genomic_DNA"/>
</dbReference>
<sequence length="330" mass="36096">MAVYGSANSILGAKTQRNNASPPQNERLKPQQLLLLLALLASQAFAAILRYQVKETSEGDSFLDGFDHEDLEDPTHCRANYVVECTALEKNLTYVSKDTFGPTRDTVRISSKKRYGYGIMILTFVTCPMVAEPDPRSGPIQTTTPGALEGKSTSSKASMTRDPTPPSCTPPTTHAPNPTPTWMTVTSLFPKSARPPCATVRVAVSVTTPIKPIERRWDDENVPDEVKDAASLNLKERQKVNPDAWGQPQAKFVSNNTCDLDAAIKPQNIVINLTLSGNAYLSTCPSNCVKHVNKDPTAFKDAYWDIASLTILSLTSSGASKRNHHSHKRN</sequence>
<dbReference type="Gene3D" id="2.60.120.200">
    <property type="match status" value="2"/>
</dbReference>
<evidence type="ECO:0000256" key="1">
    <source>
        <dbReference type="SAM" id="MobiDB-lite"/>
    </source>
</evidence>
<feature type="compositionally biased region" description="Polar residues" evidence="1">
    <location>
        <begin position="139"/>
        <end position="158"/>
    </location>
</feature>
<dbReference type="HOGENOM" id="CLU_016972_1_1_1"/>
<dbReference type="Proteomes" id="UP000054248">
    <property type="component" value="Unassembled WGS sequence"/>
</dbReference>
<name>A0A0C3K8E2_9AGAM</name>
<organism evidence="2 3">
    <name type="scientific">Tulasnella calospora MUT 4182</name>
    <dbReference type="NCBI Taxonomy" id="1051891"/>
    <lineage>
        <taxon>Eukaryota</taxon>
        <taxon>Fungi</taxon>
        <taxon>Dikarya</taxon>
        <taxon>Basidiomycota</taxon>
        <taxon>Agaricomycotina</taxon>
        <taxon>Agaricomycetes</taxon>
        <taxon>Cantharellales</taxon>
        <taxon>Tulasnellaceae</taxon>
        <taxon>Tulasnella</taxon>
    </lineage>
</organism>
<dbReference type="Pfam" id="PF26113">
    <property type="entry name" value="GH16_XgeA"/>
    <property type="match status" value="1"/>
</dbReference>
<dbReference type="STRING" id="1051891.A0A0C3K8E2"/>